<evidence type="ECO:0000313" key="3">
    <source>
        <dbReference type="Proteomes" id="UP000299102"/>
    </source>
</evidence>
<sequence length="103" mass="11482">MIPISIMIPTTVTMTPTSVTMTTTSVTMTPTSVTMTPTSVNDTEEYASLWSFDSYKTLDRPRPARGRRRRSAARPPLMRRSCSLTPGRLHCISFEVIKLNSAD</sequence>
<reference evidence="2 3" key="1">
    <citation type="journal article" date="2019" name="Commun. Biol.">
        <title>The bagworm genome reveals a unique fibroin gene that provides high tensile strength.</title>
        <authorList>
            <person name="Kono N."/>
            <person name="Nakamura H."/>
            <person name="Ohtoshi R."/>
            <person name="Tomita M."/>
            <person name="Numata K."/>
            <person name="Arakawa K."/>
        </authorList>
    </citation>
    <scope>NUCLEOTIDE SEQUENCE [LARGE SCALE GENOMIC DNA]</scope>
</reference>
<organism evidence="2 3">
    <name type="scientific">Eumeta variegata</name>
    <name type="common">Bagworm moth</name>
    <name type="synonym">Eumeta japonica</name>
    <dbReference type="NCBI Taxonomy" id="151549"/>
    <lineage>
        <taxon>Eukaryota</taxon>
        <taxon>Metazoa</taxon>
        <taxon>Ecdysozoa</taxon>
        <taxon>Arthropoda</taxon>
        <taxon>Hexapoda</taxon>
        <taxon>Insecta</taxon>
        <taxon>Pterygota</taxon>
        <taxon>Neoptera</taxon>
        <taxon>Endopterygota</taxon>
        <taxon>Lepidoptera</taxon>
        <taxon>Glossata</taxon>
        <taxon>Ditrysia</taxon>
        <taxon>Tineoidea</taxon>
        <taxon>Psychidae</taxon>
        <taxon>Oiketicinae</taxon>
        <taxon>Eumeta</taxon>
    </lineage>
</organism>
<protein>
    <submittedName>
        <fullName evidence="2">Uncharacterized protein</fullName>
    </submittedName>
</protein>
<evidence type="ECO:0000313" key="2">
    <source>
        <dbReference type="EMBL" id="GBP53798.1"/>
    </source>
</evidence>
<dbReference type="AlphaFoldDB" id="A0A4C1WQZ2"/>
<gene>
    <name evidence="2" type="ORF">EVAR_84283_1</name>
</gene>
<dbReference type="Proteomes" id="UP000299102">
    <property type="component" value="Unassembled WGS sequence"/>
</dbReference>
<keyword evidence="3" id="KW-1185">Reference proteome</keyword>
<feature type="compositionally biased region" description="Basic residues" evidence="1">
    <location>
        <begin position="63"/>
        <end position="72"/>
    </location>
</feature>
<name>A0A4C1WQZ2_EUMVA</name>
<proteinExistence type="predicted"/>
<feature type="region of interest" description="Disordered" evidence="1">
    <location>
        <begin position="60"/>
        <end position="79"/>
    </location>
</feature>
<accession>A0A4C1WQZ2</accession>
<dbReference type="EMBL" id="BGZK01000633">
    <property type="protein sequence ID" value="GBP53798.1"/>
    <property type="molecule type" value="Genomic_DNA"/>
</dbReference>
<comment type="caution">
    <text evidence="2">The sequence shown here is derived from an EMBL/GenBank/DDBJ whole genome shotgun (WGS) entry which is preliminary data.</text>
</comment>
<evidence type="ECO:0000256" key="1">
    <source>
        <dbReference type="SAM" id="MobiDB-lite"/>
    </source>
</evidence>